<protein>
    <submittedName>
        <fullName evidence="2">Uncharacterized protein</fullName>
    </submittedName>
</protein>
<reference evidence="2" key="1">
    <citation type="submission" date="2022-11" db="UniProtKB">
        <authorList>
            <consortium name="WormBaseParasite"/>
        </authorList>
    </citation>
    <scope>IDENTIFICATION</scope>
</reference>
<evidence type="ECO:0000313" key="2">
    <source>
        <dbReference type="WBParaSite" id="nRc.2.0.1.t02438-RA"/>
    </source>
</evidence>
<keyword evidence="1" id="KW-1185">Reference proteome</keyword>
<proteinExistence type="predicted"/>
<organism evidence="1 2">
    <name type="scientific">Romanomermis culicivorax</name>
    <name type="common">Nematode worm</name>
    <dbReference type="NCBI Taxonomy" id="13658"/>
    <lineage>
        <taxon>Eukaryota</taxon>
        <taxon>Metazoa</taxon>
        <taxon>Ecdysozoa</taxon>
        <taxon>Nematoda</taxon>
        <taxon>Enoplea</taxon>
        <taxon>Dorylaimia</taxon>
        <taxon>Mermithida</taxon>
        <taxon>Mermithoidea</taxon>
        <taxon>Mermithidae</taxon>
        <taxon>Romanomermis</taxon>
    </lineage>
</organism>
<dbReference type="Proteomes" id="UP000887565">
    <property type="component" value="Unplaced"/>
</dbReference>
<dbReference type="WBParaSite" id="nRc.2.0.1.t02438-RA">
    <property type="protein sequence ID" value="nRc.2.0.1.t02438-RA"/>
    <property type="gene ID" value="nRc.2.0.1.g02438"/>
</dbReference>
<sequence>MSISQKNFCR</sequence>
<evidence type="ECO:0000313" key="1">
    <source>
        <dbReference type="Proteomes" id="UP000887565"/>
    </source>
</evidence>
<accession>A0A915HKE3</accession>
<name>A0A915HKE3_ROMCU</name>